<reference evidence="4 5" key="1">
    <citation type="submission" date="2018-03" db="EMBL/GenBank/DDBJ databases">
        <title>Genomic Encyclopedia of Archaeal and Bacterial Type Strains, Phase II (KMG-II): from individual species to whole genera.</title>
        <authorList>
            <person name="Goeker M."/>
        </authorList>
    </citation>
    <scope>NUCLEOTIDE SEQUENCE [LARGE SCALE GENOMIC DNA]</scope>
    <source>
        <strain evidence="4 5">DSM 45348</strain>
    </source>
</reference>
<dbReference type="InterPro" id="IPR014044">
    <property type="entry name" value="CAP_dom"/>
</dbReference>
<feature type="domain" description="SCP" evidence="3">
    <location>
        <begin position="145"/>
        <end position="273"/>
    </location>
</feature>
<gene>
    <name evidence="4" type="ORF">CLV70_11011</name>
</gene>
<evidence type="ECO:0000256" key="2">
    <source>
        <dbReference type="SAM" id="Phobius"/>
    </source>
</evidence>
<feature type="transmembrane region" description="Helical" evidence="2">
    <location>
        <begin position="12"/>
        <end position="35"/>
    </location>
</feature>
<feature type="region of interest" description="Disordered" evidence="1">
    <location>
        <begin position="58"/>
        <end position="136"/>
    </location>
</feature>
<keyword evidence="5" id="KW-1185">Reference proteome</keyword>
<proteinExistence type="predicted"/>
<keyword evidence="2" id="KW-1133">Transmembrane helix</keyword>
<comment type="caution">
    <text evidence="4">The sequence shown here is derived from an EMBL/GenBank/DDBJ whole genome shotgun (WGS) entry which is preliminary data.</text>
</comment>
<dbReference type="EMBL" id="PVZG01000010">
    <property type="protein sequence ID" value="PRY27426.1"/>
    <property type="molecule type" value="Genomic_DNA"/>
</dbReference>
<dbReference type="AlphaFoldDB" id="A0A2T0S1X6"/>
<keyword evidence="2" id="KW-0472">Membrane</keyword>
<feature type="compositionally biased region" description="Basic residues" evidence="1">
    <location>
        <begin position="107"/>
        <end position="117"/>
    </location>
</feature>
<dbReference type="Proteomes" id="UP000239209">
    <property type="component" value="Unassembled WGS sequence"/>
</dbReference>
<dbReference type="SUPFAM" id="SSF55797">
    <property type="entry name" value="PR-1-like"/>
    <property type="match status" value="1"/>
</dbReference>
<feature type="compositionally biased region" description="Low complexity" evidence="1">
    <location>
        <begin position="89"/>
        <end position="106"/>
    </location>
</feature>
<dbReference type="PANTHER" id="PTHR31157">
    <property type="entry name" value="SCP DOMAIN-CONTAINING PROTEIN"/>
    <property type="match status" value="1"/>
</dbReference>
<dbReference type="InterPro" id="IPR035940">
    <property type="entry name" value="CAP_sf"/>
</dbReference>
<evidence type="ECO:0000313" key="5">
    <source>
        <dbReference type="Proteomes" id="UP000239209"/>
    </source>
</evidence>
<evidence type="ECO:0000256" key="1">
    <source>
        <dbReference type="SAM" id="MobiDB-lite"/>
    </source>
</evidence>
<accession>A0A2T0S1X6</accession>
<evidence type="ECO:0000313" key="4">
    <source>
        <dbReference type="EMBL" id="PRY27426.1"/>
    </source>
</evidence>
<evidence type="ECO:0000259" key="3">
    <source>
        <dbReference type="Pfam" id="PF00188"/>
    </source>
</evidence>
<feature type="compositionally biased region" description="Low complexity" evidence="1">
    <location>
        <begin position="127"/>
        <end position="136"/>
    </location>
</feature>
<keyword evidence="2" id="KW-0812">Transmembrane</keyword>
<protein>
    <submittedName>
        <fullName evidence="4">Uncharacterized protein YkwD</fullName>
    </submittedName>
</protein>
<dbReference type="Gene3D" id="3.40.33.10">
    <property type="entry name" value="CAP"/>
    <property type="match status" value="1"/>
</dbReference>
<sequence length="275" mass="27590">MTESVAMSAARQFRYTLAAGATAIVIGVGFTVVGLNRHAAEPAAERAGTNAPLVTEAPIDLNGAGAGPDLLSDDSAGSLPPSAPPAPAPATSSAAPEPTTAPPTRKATSKPKPKVTRRPTTAPPAPSAGGSAPATSGSILERVLGHINAARRAEGLPAYTLDDSLSKAAALHNRLMIGGCGLSHQCPGEGGIGDRFSAQGVRWSSAGENIGYGSAGGSDAQIVAAADGLTDSMLAEVPPEDGHRKNLLSSGFERIGLSVVRDGDGLVWMTQDFVG</sequence>
<name>A0A2T0S1X6_9ACTN</name>
<organism evidence="4 5">
    <name type="scientific">Pseudosporangium ferrugineum</name>
    <dbReference type="NCBI Taxonomy" id="439699"/>
    <lineage>
        <taxon>Bacteria</taxon>
        <taxon>Bacillati</taxon>
        <taxon>Actinomycetota</taxon>
        <taxon>Actinomycetes</taxon>
        <taxon>Micromonosporales</taxon>
        <taxon>Micromonosporaceae</taxon>
        <taxon>Pseudosporangium</taxon>
    </lineage>
</organism>
<dbReference type="PANTHER" id="PTHR31157:SF1">
    <property type="entry name" value="SCP DOMAIN-CONTAINING PROTEIN"/>
    <property type="match status" value="1"/>
</dbReference>
<dbReference type="CDD" id="cd05379">
    <property type="entry name" value="CAP_bacterial"/>
    <property type="match status" value="1"/>
</dbReference>
<dbReference type="Pfam" id="PF00188">
    <property type="entry name" value="CAP"/>
    <property type="match status" value="1"/>
</dbReference>